<dbReference type="PROSITE" id="PS51278">
    <property type="entry name" value="GATASE_TYPE_2"/>
    <property type="match status" value="1"/>
</dbReference>
<dbReference type="Proteomes" id="UP000483018">
    <property type="component" value="Unassembled WGS sequence"/>
</dbReference>
<dbReference type="PANTHER" id="PTHR43284">
    <property type="entry name" value="ASPARAGINE SYNTHETASE (GLUTAMINE-HYDROLYZING)"/>
    <property type="match status" value="1"/>
</dbReference>
<evidence type="ECO:0000256" key="5">
    <source>
        <dbReference type="ARBA" id="ARBA00022840"/>
    </source>
</evidence>
<feature type="binding site" evidence="10">
    <location>
        <begin position="352"/>
        <end position="353"/>
    </location>
    <ligand>
        <name>ATP</name>
        <dbReference type="ChEBI" id="CHEBI:30616"/>
    </ligand>
</feature>
<dbReference type="PANTHER" id="PTHR43284:SF1">
    <property type="entry name" value="ASPARAGINE SYNTHETASE"/>
    <property type="match status" value="1"/>
</dbReference>
<dbReference type="InterPro" id="IPR029055">
    <property type="entry name" value="Ntn_hydrolases_N"/>
</dbReference>
<dbReference type="GO" id="GO:0006529">
    <property type="term" value="P:asparagine biosynthetic process"/>
    <property type="evidence" value="ECO:0007669"/>
    <property type="project" value="UniProtKB-KW"/>
</dbReference>
<keyword evidence="4 10" id="KW-0547">Nucleotide-binding</keyword>
<dbReference type="Gene3D" id="3.60.20.10">
    <property type="entry name" value="Glutamine Phosphoribosylpyrophosphate, subunit 1, domain 1"/>
    <property type="match status" value="1"/>
</dbReference>
<evidence type="ECO:0000256" key="2">
    <source>
        <dbReference type="ARBA" id="ARBA00005752"/>
    </source>
</evidence>
<gene>
    <name evidence="13" type="primary">asnB</name>
    <name evidence="13" type="ORF">GND95_03090</name>
</gene>
<dbReference type="GO" id="GO:0004066">
    <property type="term" value="F:asparagine synthase (glutamine-hydrolyzing) activity"/>
    <property type="evidence" value="ECO:0007669"/>
    <property type="project" value="UniProtKB-EC"/>
</dbReference>
<comment type="pathway">
    <text evidence="1">Amino-acid biosynthesis; L-asparagine biosynthesis; L-asparagine from L-aspartate (L-Gln route): step 1/1.</text>
</comment>
<organism evidence="13 14">
    <name type="scientific">Defluviitalea raffinosedens</name>
    <dbReference type="NCBI Taxonomy" id="1450156"/>
    <lineage>
        <taxon>Bacteria</taxon>
        <taxon>Bacillati</taxon>
        <taxon>Bacillota</taxon>
        <taxon>Clostridia</taxon>
        <taxon>Lachnospirales</taxon>
        <taxon>Defluviitaleaceae</taxon>
        <taxon>Defluviitalea</taxon>
    </lineage>
</organism>
<comment type="catalytic activity">
    <reaction evidence="8">
        <text>L-aspartate + L-glutamine + ATP + H2O = L-asparagine + L-glutamate + AMP + diphosphate + H(+)</text>
        <dbReference type="Rhea" id="RHEA:12228"/>
        <dbReference type="ChEBI" id="CHEBI:15377"/>
        <dbReference type="ChEBI" id="CHEBI:15378"/>
        <dbReference type="ChEBI" id="CHEBI:29985"/>
        <dbReference type="ChEBI" id="CHEBI:29991"/>
        <dbReference type="ChEBI" id="CHEBI:30616"/>
        <dbReference type="ChEBI" id="CHEBI:33019"/>
        <dbReference type="ChEBI" id="CHEBI:58048"/>
        <dbReference type="ChEBI" id="CHEBI:58359"/>
        <dbReference type="ChEBI" id="CHEBI:456215"/>
        <dbReference type="EC" id="6.3.5.4"/>
    </reaction>
</comment>
<evidence type="ECO:0000256" key="7">
    <source>
        <dbReference type="ARBA" id="ARBA00022962"/>
    </source>
</evidence>
<comment type="similarity">
    <text evidence="2">Belongs to the asparagine synthetase family.</text>
</comment>
<dbReference type="OrthoDB" id="9763290at2"/>
<keyword evidence="5 10" id="KW-0067">ATP-binding</keyword>
<feature type="domain" description="Glutamine amidotransferase type-2" evidence="12">
    <location>
        <begin position="2"/>
        <end position="210"/>
    </location>
</feature>
<dbReference type="EC" id="6.3.5.4" evidence="3"/>
<dbReference type="InterPro" id="IPR006426">
    <property type="entry name" value="Asn_synth_AEB"/>
</dbReference>
<evidence type="ECO:0000256" key="11">
    <source>
        <dbReference type="PIRSR" id="PIRSR001589-3"/>
    </source>
</evidence>
<dbReference type="PIRSF" id="PIRSF001589">
    <property type="entry name" value="Asn_synthetase_glu-h"/>
    <property type="match status" value="1"/>
</dbReference>
<dbReference type="EMBL" id="WSLF01000002">
    <property type="protein sequence ID" value="KAE9636126.1"/>
    <property type="molecule type" value="Genomic_DNA"/>
</dbReference>
<dbReference type="RefSeq" id="WP_158739380.1">
    <property type="nucleotide sequence ID" value="NZ_WSLF01000002.1"/>
</dbReference>
<keyword evidence="14" id="KW-1185">Reference proteome</keyword>
<comment type="caution">
    <text evidence="13">The sequence shown here is derived from an EMBL/GenBank/DDBJ whole genome shotgun (WGS) entry which is preliminary data.</text>
</comment>
<dbReference type="InterPro" id="IPR033738">
    <property type="entry name" value="AsnB_N"/>
</dbReference>
<dbReference type="Pfam" id="PF13537">
    <property type="entry name" value="GATase_7"/>
    <property type="match status" value="1"/>
</dbReference>
<keyword evidence="6 9" id="KW-0061">Asparagine biosynthesis</keyword>
<evidence type="ECO:0000313" key="13">
    <source>
        <dbReference type="EMBL" id="KAE9636126.1"/>
    </source>
</evidence>
<dbReference type="SUPFAM" id="SSF52402">
    <property type="entry name" value="Adenine nucleotide alpha hydrolases-like"/>
    <property type="match status" value="1"/>
</dbReference>
<name>A0A7C8HFP7_9FIRM</name>
<dbReference type="InterPro" id="IPR001962">
    <property type="entry name" value="Asn_synthase"/>
</dbReference>
<feature type="active site" description="For GATase activity" evidence="9">
    <location>
        <position position="2"/>
    </location>
</feature>
<evidence type="ECO:0000256" key="1">
    <source>
        <dbReference type="ARBA" id="ARBA00005187"/>
    </source>
</evidence>
<keyword evidence="7 9" id="KW-0315">Glutamine amidotransferase</keyword>
<dbReference type="CDD" id="cd01991">
    <property type="entry name" value="Asn_synthase_B_C"/>
    <property type="match status" value="1"/>
</dbReference>
<dbReference type="InterPro" id="IPR017932">
    <property type="entry name" value="GATase_2_dom"/>
</dbReference>
<dbReference type="InterPro" id="IPR051786">
    <property type="entry name" value="ASN_synthetase/amidase"/>
</dbReference>
<protein>
    <recommendedName>
        <fullName evidence="3">asparagine synthase (glutamine-hydrolyzing)</fullName>
        <ecNumber evidence="3">6.3.5.4</ecNumber>
    </recommendedName>
</protein>
<feature type="site" description="Important for beta-aspartyl-AMP intermediate formation" evidence="11">
    <location>
        <position position="354"/>
    </location>
</feature>
<dbReference type="CDD" id="cd00712">
    <property type="entry name" value="AsnB"/>
    <property type="match status" value="1"/>
</dbReference>
<evidence type="ECO:0000256" key="8">
    <source>
        <dbReference type="ARBA" id="ARBA00048741"/>
    </source>
</evidence>
<dbReference type="Pfam" id="PF00733">
    <property type="entry name" value="Asn_synthase"/>
    <property type="match status" value="1"/>
</dbReference>
<evidence type="ECO:0000256" key="4">
    <source>
        <dbReference type="ARBA" id="ARBA00022741"/>
    </source>
</evidence>
<accession>A0A7C8HFP7</accession>
<evidence type="ECO:0000256" key="9">
    <source>
        <dbReference type="PIRSR" id="PIRSR001589-1"/>
    </source>
</evidence>
<proteinExistence type="inferred from homology"/>
<sequence>MCGFCGFVGETKDREPVLKEMMNTIIHRGPDSDGQYIDDQAALGFRRLSIIDLAEGSQPLYNEEGTLVLVFNGEIYNYHSIRKILEEKGHIFKTHTDSEVLIHAYEEYQTDMLNHLRGMFAFVIWDNKNKVLFGARDFFGIKPFYYYNENGVFVFGSEIKSILKHDLVKKELNLNALETYLTFQYSAMEETFFKNIFRLPPAHFFIYKNGKMDIKRYWEPVFDAEDKSLEEYVEEIDQRMKESIKTHKISDVEVGSFLSSGVDSSYVAACFKGDKTFTVGFDYDQYNEIDYAKSLSEKVGIANYHKLITTKEYWEVLPKVQYYMDEPLADPSAVALYFVSQLASQHVKVVLSGEGADELFGGYNIYKEPLDLRVLTVLPKPVRKLLGKLASLLPFDIKGKNFFIRGSKSIEERFIGNAFMFTEKERKELLKHKTNAPSPFSLVKPYYDKVKLKDDVTKMQYVDIHMWLWGDILLKADKMSMAHSLELRVPFLDKEVFNLASRIPVKYRVNKHNTKYALRLAAKKNMPEDVANKKKLGFPVPIRIWLREEKYYNIVKEAFTSNAAQTYFNTDKLLTILDDHYKGVKDNSRKIWTIFMFLVWYKQYFEV</sequence>
<keyword evidence="9" id="KW-0028">Amino-acid biosynthesis</keyword>
<evidence type="ECO:0000256" key="6">
    <source>
        <dbReference type="ARBA" id="ARBA00022888"/>
    </source>
</evidence>
<reference evidence="13 14" key="1">
    <citation type="submission" date="2019-12" db="EMBL/GenBank/DDBJ databases">
        <title>Defluviitalea raffinosedens, isolated from a biogas fermenter, genome sequencing and characterization.</title>
        <authorList>
            <person name="Rettenmaier R."/>
            <person name="Schneider M."/>
            <person name="Neuhaus K."/>
            <person name="Liebl W."/>
            <person name="Zverlov V."/>
        </authorList>
    </citation>
    <scope>NUCLEOTIDE SEQUENCE [LARGE SCALE GENOMIC DNA]</scope>
    <source>
        <strain evidence="13 14">249c-K6</strain>
    </source>
</reference>
<feature type="binding site" evidence="10">
    <location>
        <position position="279"/>
    </location>
    <ligand>
        <name>ATP</name>
        <dbReference type="ChEBI" id="CHEBI:30616"/>
    </ligand>
</feature>
<evidence type="ECO:0000313" key="14">
    <source>
        <dbReference type="Proteomes" id="UP000483018"/>
    </source>
</evidence>
<evidence type="ECO:0000256" key="3">
    <source>
        <dbReference type="ARBA" id="ARBA00012737"/>
    </source>
</evidence>
<evidence type="ECO:0000259" key="12">
    <source>
        <dbReference type="PROSITE" id="PS51278"/>
    </source>
</evidence>
<dbReference type="InterPro" id="IPR014729">
    <property type="entry name" value="Rossmann-like_a/b/a_fold"/>
</dbReference>
<dbReference type="AlphaFoldDB" id="A0A7C8HFP7"/>
<dbReference type="GO" id="GO:0005829">
    <property type="term" value="C:cytosol"/>
    <property type="evidence" value="ECO:0007669"/>
    <property type="project" value="TreeGrafter"/>
</dbReference>
<dbReference type="NCBIfam" id="TIGR01536">
    <property type="entry name" value="asn_synth_AEB"/>
    <property type="match status" value="1"/>
</dbReference>
<evidence type="ECO:0000256" key="10">
    <source>
        <dbReference type="PIRSR" id="PIRSR001589-2"/>
    </source>
</evidence>
<keyword evidence="13" id="KW-0436">Ligase</keyword>
<feature type="binding site" evidence="10">
    <location>
        <position position="97"/>
    </location>
    <ligand>
        <name>L-glutamine</name>
        <dbReference type="ChEBI" id="CHEBI:58359"/>
    </ligand>
</feature>
<dbReference type="Gene3D" id="3.40.50.620">
    <property type="entry name" value="HUPs"/>
    <property type="match status" value="1"/>
</dbReference>
<dbReference type="SUPFAM" id="SSF56235">
    <property type="entry name" value="N-terminal nucleophile aminohydrolases (Ntn hydrolases)"/>
    <property type="match status" value="1"/>
</dbReference>
<dbReference type="GO" id="GO:0005524">
    <property type="term" value="F:ATP binding"/>
    <property type="evidence" value="ECO:0007669"/>
    <property type="project" value="UniProtKB-KW"/>
</dbReference>